<dbReference type="AlphaFoldDB" id="A0A160P0I4"/>
<dbReference type="Proteomes" id="UP000217676">
    <property type="component" value="Chromosome"/>
</dbReference>
<accession>A0A160P0I4</accession>
<reference evidence="2 3" key="1">
    <citation type="journal article" date="2016" name="Genome Announc.">
        <title>Complete Genome Sequence of Thiostrepton-Producing Streptomyces laurentii ATCC 31255.</title>
        <authorList>
            <person name="Doi K."/>
            <person name="Fujino Y."/>
            <person name="Nagayoshi Y."/>
            <person name="Ohshima T."/>
            <person name="Ogata S."/>
        </authorList>
    </citation>
    <scope>NUCLEOTIDE SEQUENCE [LARGE SCALE GENOMIC DNA]</scope>
    <source>
        <strain evidence="2 3">ATCC 31255</strain>
    </source>
</reference>
<evidence type="ECO:0000259" key="1">
    <source>
        <dbReference type="PROSITE" id="PS51186"/>
    </source>
</evidence>
<dbReference type="InterPro" id="IPR051531">
    <property type="entry name" value="N-acetyltransferase"/>
</dbReference>
<gene>
    <name evidence="2" type="ORF">SLA_2965</name>
</gene>
<dbReference type="PANTHER" id="PTHR43792">
    <property type="entry name" value="GNAT FAMILY, PUTATIVE (AFU_ORTHOLOGUE AFUA_3G00765)-RELATED-RELATED"/>
    <property type="match status" value="1"/>
</dbReference>
<feature type="domain" description="N-acetyltransferase" evidence="1">
    <location>
        <begin position="40"/>
        <end position="185"/>
    </location>
</feature>
<organism evidence="2 3">
    <name type="scientific">Streptomyces laurentii</name>
    <dbReference type="NCBI Taxonomy" id="39478"/>
    <lineage>
        <taxon>Bacteria</taxon>
        <taxon>Bacillati</taxon>
        <taxon>Actinomycetota</taxon>
        <taxon>Actinomycetes</taxon>
        <taxon>Kitasatosporales</taxon>
        <taxon>Streptomycetaceae</taxon>
        <taxon>Streptomyces</taxon>
    </lineage>
</organism>
<dbReference type="GO" id="GO:0016747">
    <property type="term" value="F:acyltransferase activity, transferring groups other than amino-acyl groups"/>
    <property type="evidence" value="ECO:0007669"/>
    <property type="project" value="InterPro"/>
</dbReference>
<keyword evidence="3" id="KW-1185">Reference proteome</keyword>
<dbReference type="KEGG" id="slau:SLA_2965"/>
<sequence>MDNVLHGTGGIRTVIRMSVTELALERLRSDHAPALLVFERENRAFFAASVPDRGDAYFDAFDARHQALLDEQETGAIAFHVLVAGDGEILGRFNLVDLADGGAELGYRVAEKATGRGMATTWVRELCRLAREEYGLTRLTAVTTLGNGPSRAVLTRVGFGAVGGVTLRAGGDADEPGIAYELDLGGSLGRERSGTAS</sequence>
<proteinExistence type="predicted"/>
<dbReference type="Gene3D" id="3.40.630.30">
    <property type="match status" value="1"/>
</dbReference>
<protein>
    <submittedName>
        <fullName evidence="2">GCN5-related N-acetyltransferase</fullName>
    </submittedName>
</protein>
<dbReference type="SUPFAM" id="SSF55729">
    <property type="entry name" value="Acyl-CoA N-acyltransferases (Nat)"/>
    <property type="match status" value="1"/>
</dbReference>
<dbReference type="PROSITE" id="PS51186">
    <property type="entry name" value="GNAT"/>
    <property type="match status" value="1"/>
</dbReference>
<name>A0A160P0I4_STRLU</name>
<dbReference type="InterPro" id="IPR000182">
    <property type="entry name" value="GNAT_dom"/>
</dbReference>
<dbReference type="EMBL" id="AP017424">
    <property type="protein sequence ID" value="BAU83881.1"/>
    <property type="molecule type" value="Genomic_DNA"/>
</dbReference>
<dbReference type="Pfam" id="PF13302">
    <property type="entry name" value="Acetyltransf_3"/>
    <property type="match status" value="1"/>
</dbReference>
<dbReference type="InterPro" id="IPR016181">
    <property type="entry name" value="Acyl_CoA_acyltransferase"/>
</dbReference>
<evidence type="ECO:0000313" key="2">
    <source>
        <dbReference type="EMBL" id="BAU83881.1"/>
    </source>
</evidence>
<evidence type="ECO:0000313" key="3">
    <source>
        <dbReference type="Proteomes" id="UP000217676"/>
    </source>
</evidence>
<keyword evidence="2" id="KW-0808">Transferase</keyword>